<dbReference type="AlphaFoldDB" id="A0A8C4RC69"/>
<dbReference type="PROSITE" id="PS50067">
    <property type="entry name" value="KINESIN_MOTOR_2"/>
    <property type="match status" value="1"/>
</dbReference>
<reference evidence="11" key="1">
    <citation type="submission" date="2025-08" db="UniProtKB">
        <authorList>
            <consortium name="Ensembl"/>
        </authorList>
    </citation>
    <scope>IDENTIFICATION</scope>
</reference>
<comment type="subcellular location">
    <subcellularLocation>
        <location evidence="1">Cytoplasm</location>
        <location evidence="1">Cytoskeleton</location>
        <location evidence="1">Spindle</location>
    </subcellularLocation>
</comment>
<dbReference type="InterPro" id="IPR047149">
    <property type="entry name" value="KIF11-like"/>
</dbReference>
<dbReference type="PANTHER" id="PTHR47970:SF29">
    <property type="entry name" value="KINESIN FAMILY MEMBER 20B"/>
    <property type="match status" value="1"/>
</dbReference>
<evidence type="ECO:0000256" key="6">
    <source>
        <dbReference type="ARBA" id="ARBA00023054"/>
    </source>
</evidence>
<proteinExistence type="inferred from homology"/>
<feature type="domain" description="Kinesin motor" evidence="10">
    <location>
        <begin position="1"/>
        <end position="200"/>
    </location>
</feature>
<dbReference type="Pfam" id="PF00225">
    <property type="entry name" value="Kinesin"/>
    <property type="match status" value="1"/>
</dbReference>
<dbReference type="Gene3D" id="3.40.850.10">
    <property type="entry name" value="Kinesin motor domain"/>
    <property type="match status" value="1"/>
</dbReference>
<dbReference type="PANTHER" id="PTHR47970">
    <property type="entry name" value="KINESIN-LIKE PROTEIN KIF11"/>
    <property type="match status" value="1"/>
</dbReference>
<dbReference type="InterPro" id="IPR027417">
    <property type="entry name" value="P-loop_NTPase"/>
</dbReference>
<keyword evidence="5 9" id="KW-0067">ATP-binding</keyword>
<evidence type="ECO:0000256" key="3">
    <source>
        <dbReference type="ARBA" id="ARBA00022553"/>
    </source>
</evidence>
<dbReference type="GeneTree" id="ENSGT00940000156931"/>
<protein>
    <recommendedName>
        <fullName evidence="10">Kinesin motor domain-containing protein</fullName>
    </recommendedName>
</protein>
<dbReference type="GO" id="GO:0005634">
    <property type="term" value="C:nucleus"/>
    <property type="evidence" value="ECO:0007669"/>
    <property type="project" value="TreeGrafter"/>
</dbReference>
<organism evidence="11 12">
    <name type="scientific">Eptatretus burgeri</name>
    <name type="common">Inshore hagfish</name>
    <dbReference type="NCBI Taxonomy" id="7764"/>
    <lineage>
        <taxon>Eukaryota</taxon>
        <taxon>Metazoa</taxon>
        <taxon>Chordata</taxon>
        <taxon>Craniata</taxon>
        <taxon>Vertebrata</taxon>
        <taxon>Cyclostomata</taxon>
        <taxon>Myxini</taxon>
        <taxon>Myxiniformes</taxon>
        <taxon>Myxinidae</taxon>
        <taxon>Eptatretinae</taxon>
        <taxon>Eptatretus</taxon>
    </lineage>
</organism>
<dbReference type="GO" id="GO:0007018">
    <property type="term" value="P:microtubule-based movement"/>
    <property type="evidence" value="ECO:0007669"/>
    <property type="project" value="InterPro"/>
</dbReference>
<dbReference type="SMART" id="SM00129">
    <property type="entry name" value="KISc"/>
    <property type="match status" value="1"/>
</dbReference>
<evidence type="ECO:0000256" key="5">
    <source>
        <dbReference type="ARBA" id="ARBA00022840"/>
    </source>
</evidence>
<name>A0A8C4RC69_EPTBU</name>
<evidence type="ECO:0000256" key="7">
    <source>
        <dbReference type="ARBA" id="ARBA00023175"/>
    </source>
</evidence>
<keyword evidence="6" id="KW-0175">Coiled coil</keyword>
<evidence type="ECO:0000256" key="2">
    <source>
        <dbReference type="ARBA" id="ARBA00022490"/>
    </source>
</evidence>
<keyword evidence="8" id="KW-0206">Cytoskeleton</keyword>
<dbReference type="SUPFAM" id="SSF52540">
    <property type="entry name" value="P-loop containing nucleoside triphosphate hydrolases"/>
    <property type="match status" value="1"/>
</dbReference>
<keyword evidence="12" id="KW-1185">Reference proteome</keyword>
<dbReference type="GO" id="GO:0008017">
    <property type="term" value="F:microtubule binding"/>
    <property type="evidence" value="ECO:0007669"/>
    <property type="project" value="InterPro"/>
</dbReference>
<keyword evidence="3" id="KW-0597">Phosphoprotein</keyword>
<evidence type="ECO:0000313" key="11">
    <source>
        <dbReference type="Ensembl" id="ENSEBUP00000026589.1"/>
    </source>
</evidence>
<dbReference type="InterPro" id="IPR001752">
    <property type="entry name" value="Kinesin_motor_dom"/>
</dbReference>
<dbReference type="Ensembl" id="ENSEBUT00000027165.1">
    <property type="protein sequence ID" value="ENSEBUP00000026589.1"/>
    <property type="gene ID" value="ENSEBUG00000016374.1"/>
</dbReference>
<dbReference type="GO" id="GO:0072686">
    <property type="term" value="C:mitotic spindle"/>
    <property type="evidence" value="ECO:0007669"/>
    <property type="project" value="TreeGrafter"/>
</dbReference>
<evidence type="ECO:0000259" key="10">
    <source>
        <dbReference type="PROSITE" id="PS50067"/>
    </source>
</evidence>
<dbReference type="GO" id="GO:0008574">
    <property type="term" value="F:plus-end-directed microtubule motor activity"/>
    <property type="evidence" value="ECO:0007669"/>
    <property type="project" value="TreeGrafter"/>
</dbReference>
<evidence type="ECO:0000256" key="8">
    <source>
        <dbReference type="ARBA" id="ARBA00023212"/>
    </source>
</evidence>
<accession>A0A8C4RC69</accession>
<evidence type="ECO:0000256" key="1">
    <source>
        <dbReference type="ARBA" id="ARBA00004186"/>
    </source>
</evidence>
<evidence type="ECO:0000313" key="12">
    <source>
        <dbReference type="Proteomes" id="UP000694388"/>
    </source>
</evidence>
<evidence type="ECO:0000256" key="9">
    <source>
        <dbReference type="PROSITE-ProRule" id="PRU00283"/>
    </source>
</evidence>
<dbReference type="GO" id="GO:0090307">
    <property type="term" value="P:mitotic spindle assembly"/>
    <property type="evidence" value="ECO:0007669"/>
    <property type="project" value="TreeGrafter"/>
</dbReference>
<sequence length="200" mass="21751">MTRGVVDSVQQFTFTQVFSPSVSQQKLYDATMCDMVRDFMNGTNTLIFAYGVTNSGKTYTIQGPAGDPGLLPRTLSTLFSALAGRHSASCDLRPCGAGEVRPTEEHEAQQDATVTNELFGSEIVLSPSTRCNSTPTLLTASSDIAQAALPANCCYAVWISFCEIYNESVYELLEAPARRVGVRRMALHFGEDKQGKAFLK</sequence>
<dbReference type="OMA" id="ANCCYAV"/>
<dbReference type="GO" id="GO:0005524">
    <property type="term" value="F:ATP binding"/>
    <property type="evidence" value="ECO:0007669"/>
    <property type="project" value="UniProtKB-UniRule"/>
</dbReference>
<comment type="similarity">
    <text evidence="9">Belongs to the TRAFAC class myosin-kinesin ATPase superfamily. Kinesin family.</text>
</comment>
<keyword evidence="7 9" id="KW-0505">Motor protein</keyword>
<keyword evidence="2" id="KW-0963">Cytoplasm</keyword>
<evidence type="ECO:0000256" key="4">
    <source>
        <dbReference type="ARBA" id="ARBA00022741"/>
    </source>
</evidence>
<dbReference type="InterPro" id="IPR036961">
    <property type="entry name" value="Kinesin_motor_dom_sf"/>
</dbReference>
<keyword evidence="4 9" id="KW-0547">Nucleotide-binding</keyword>
<dbReference type="GO" id="GO:0051231">
    <property type="term" value="P:spindle elongation"/>
    <property type="evidence" value="ECO:0007669"/>
    <property type="project" value="TreeGrafter"/>
</dbReference>
<reference evidence="11" key="2">
    <citation type="submission" date="2025-09" db="UniProtKB">
        <authorList>
            <consortium name="Ensembl"/>
        </authorList>
    </citation>
    <scope>IDENTIFICATION</scope>
</reference>
<dbReference type="GO" id="GO:0005876">
    <property type="term" value="C:spindle microtubule"/>
    <property type="evidence" value="ECO:0007669"/>
    <property type="project" value="TreeGrafter"/>
</dbReference>
<feature type="binding site" evidence="9">
    <location>
        <begin position="51"/>
        <end position="58"/>
    </location>
    <ligand>
        <name>ATP</name>
        <dbReference type="ChEBI" id="CHEBI:30616"/>
    </ligand>
</feature>
<dbReference type="Proteomes" id="UP000694388">
    <property type="component" value="Unplaced"/>
</dbReference>